<dbReference type="EMBL" id="DS985243">
    <property type="protein sequence ID" value="EDV27261.1"/>
    <property type="molecule type" value="Genomic_DNA"/>
</dbReference>
<dbReference type="Pfam" id="PF03770">
    <property type="entry name" value="IPK"/>
    <property type="match status" value="1"/>
</dbReference>
<evidence type="ECO:0000313" key="6">
    <source>
        <dbReference type="EMBL" id="EDV27261.1"/>
    </source>
</evidence>
<feature type="compositionally biased region" description="Polar residues" evidence="5">
    <location>
        <begin position="121"/>
        <end position="135"/>
    </location>
</feature>
<dbReference type="GO" id="GO:0032958">
    <property type="term" value="P:inositol phosphate biosynthetic process"/>
    <property type="evidence" value="ECO:0000318"/>
    <property type="project" value="GO_Central"/>
</dbReference>
<dbReference type="eggNOG" id="KOG1620">
    <property type="taxonomic scope" value="Eukaryota"/>
</dbReference>
<dbReference type="PANTHER" id="PTHR12400">
    <property type="entry name" value="INOSITOL POLYPHOSPHATE KINASE"/>
    <property type="match status" value="1"/>
</dbReference>
<evidence type="ECO:0000256" key="1">
    <source>
        <dbReference type="ARBA" id="ARBA00007374"/>
    </source>
</evidence>
<dbReference type="InterPro" id="IPR038286">
    <property type="entry name" value="IPK_sf"/>
</dbReference>
<evidence type="ECO:0000256" key="5">
    <source>
        <dbReference type="SAM" id="MobiDB-lite"/>
    </source>
</evidence>
<accession>B3RQK3</accession>
<dbReference type="GO" id="GO:0000828">
    <property type="term" value="F:inositol hexakisphosphate kinase activity"/>
    <property type="evidence" value="ECO:0000318"/>
    <property type="project" value="GO_Central"/>
</dbReference>
<organism evidence="6 7">
    <name type="scientific">Trichoplax adhaerens</name>
    <name type="common">Trichoplax reptans</name>
    <dbReference type="NCBI Taxonomy" id="10228"/>
    <lineage>
        <taxon>Eukaryota</taxon>
        <taxon>Metazoa</taxon>
        <taxon>Placozoa</taxon>
        <taxon>Uniplacotomia</taxon>
        <taxon>Trichoplacea</taxon>
        <taxon>Trichoplacidae</taxon>
        <taxon>Trichoplax</taxon>
    </lineage>
</organism>
<evidence type="ECO:0000256" key="3">
    <source>
        <dbReference type="ARBA" id="ARBA00022777"/>
    </source>
</evidence>
<proteinExistence type="inferred from homology"/>
<dbReference type="STRING" id="10228.B3RQK3"/>
<dbReference type="OMA" id="HTTCPDY"/>
<dbReference type="FunCoup" id="B3RQK3">
    <property type="interactions" value="1890"/>
</dbReference>
<keyword evidence="2 4" id="KW-0808">Transferase</keyword>
<evidence type="ECO:0000256" key="4">
    <source>
        <dbReference type="RuleBase" id="RU363090"/>
    </source>
</evidence>
<dbReference type="EC" id="2.7.-.-" evidence="4"/>
<dbReference type="PANTHER" id="PTHR12400:SF21">
    <property type="entry name" value="KINASE"/>
    <property type="match status" value="1"/>
</dbReference>
<dbReference type="InParanoid" id="B3RQK3"/>
<sequence>MDAGESPSSGTIVNEFFHRVGGHNTIYLFDETTICKALLPREFYFYKRLKNSLRSFIPDYKGIVKIDMKDEERIRAYRVTEADLSATDLDFTKEYFSPEIVNDIYKKEESCDTSKSDKEINQQTTSKGPECSSQGLADTDKLEYSAYILLENVSSKFINPCILDLKMGTRQHGDTASSVKAQKQMERTKSTTSSKLGVRMCGMQIYSEAERAFRRRDKYYCRSLSVEGFKHHLYEFLCNGTDKLRVDVCIDFLQRLKEMKQVIEEHRGYRFFSSSLLFIYEGQLDSPGKNRTNKADIDIRIIDLAHTTCDRLLHKLPPYEGPDEGFLKGLQNIYDFLYEFVERERKI</sequence>
<keyword evidence="3 4" id="KW-0418">Kinase</keyword>
<dbReference type="GO" id="GO:0005737">
    <property type="term" value="C:cytoplasm"/>
    <property type="evidence" value="ECO:0000318"/>
    <property type="project" value="GO_Central"/>
</dbReference>
<dbReference type="CTD" id="6752470"/>
<comment type="similarity">
    <text evidence="1 4">Belongs to the inositol phosphokinase (IPK) family.</text>
</comment>
<dbReference type="Gene3D" id="3.30.470.160">
    <property type="entry name" value="Inositol polyphosphate kinase"/>
    <property type="match status" value="1"/>
</dbReference>
<feature type="region of interest" description="Disordered" evidence="5">
    <location>
        <begin position="112"/>
        <end position="135"/>
    </location>
</feature>
<dbReference type="PhylomeDB" id="B3RQK3"/>
<protein>
    <recommendedName>
        <fullName evidence="4">Kinase</fullName>
        <ecNumber evidence="4">2.7.-.-</ecNumber>
    </recommendedName>
</protein>
<dbReference type="AlphaFoldDB" id="B3RQK3"/>
<dbReference type="HOGENOM" id="CLU_014862_0_0_1"/>
<gene>
    <name evidence="6" type="ORF">TRIADDRAFT_55020</name>
</gene>
<reference evidence="6 7" key="1">
    <citation type="journal article" date="2008" name="Nature">
        <title>The Trichoplax genome and the nature of placozoans.</title>
        <authorList>
            <person name="Srivastava M."/>
            <person name="Begovic E."/>
            <person name="Chapman J."/>
            <person name="Putnam N.H."/>
            <person name="Hellsten U."/>
            <person name="Kawashima T."/>
            <person name="Kuo A."/>
            <person name="Mitros T."/>
            <person name="Salamov A."/>
            <person name="Carpenter M.L."/>
            <person name="Signorovitch A.Y."/>
            <person name="Moreno M.A."/>
            <person name="Kamm K."/>
            <person name="Grimwood J."/>
            <person name="Schmutz J."/>
            <person name="Shapiro H."/>
            <person name="Grigoriev I.V."/>
            <person name="Buss L.W."/>
            <person name="Schierwater B."/>
            <person name="Dellaporta S.L."/>
            <person name="Rokhsar D.S."/>
        </authorList>
    </citation>
    <scope>NUCLEOTIDE SEQUENCE [LARGE SCALE GENOMIC DNA]</scope>
    <source>
        <strain evidence="6 7">Grell-BS-1999</strain>
    </source>
</reference>
<dbReference type="RefSeq" id="XP_002111257.1">
    <property type="nucleotide sequence ID" value="XM_002111221.1"/>
</dbReference>
<keyword evidence="7" id="KW-1185">Reference proteome</keyword>
<dbReference type="GO" id="GO:0046854">
    <property type="term" value="P:phosphatidylinositol phosphate biosynthetic process"/>
    <property type="evidence" value="ECO:0000318"/>
    <property type="project" value="GO_Central"/>
</dbReference>
<evidence type="ECO:0000256" key="2">
    <source>
        <dbReference type="ARBA" id="ARBA00022679"/>
    </source>
</evidence>
<dbReference type="KEGG" id="tad:TRIADDRAFT_55020"/>
<dbReference type="InterPro" id="IPR005522">
    <property type="entry name" value="IPK"/>
</dbReference>
<dbReference type="GeneID" id="6752470"/>
<dbReference type="Proteomes" id="UP000009022">
    <property type="component" value="Unassembled WGS sequence"/>
</dbReference>
<name>B3RQK3_TRIAD</name>
<dbReference type="SUPFAM" id="SSF56104">
    <property type="entry name" value="SAICAR synthase-like"/>
    <property type="match status" value="1"/>
</dbReference>
<evidence type="ECO:0000313" key="7">
    <source>
        <dbReference type="Proteomes" id="UP000009022"/>
    </source>
</evidence>
<dbReference type="GO" id="GO:0005634">
    <property type="term" value="C:nucleus"/>
    <property type="evidence" value="ECO:0000318"/>
    <property type="project" value="GO_Central"/>
</dbReference>
<dbReference type="OrthoDB" id="2573163at2759"/>